<gene>
    <name evidence="2" type="ORF">AVEN_209446_1</name>
</gene>
<protein>
    <submittedName>
        <fullName evidence="2">Uncharacterized protein</fullName>
    </submittedName>
</protein>
<feature type="region of interest" description="Disordered" evidence="1">
    <location>
        <begin position="1"/>
        <end position="20"/>
    </location>
</feature>
<dbReference type="EMBL" id="BGPR01034937">
    <property type="protein sequence ID" value="GBO09547.1"/>
    <property type="molecule type" value="Genomic_DNA"/>
</dbReference>
<evidence type="ECO:0000256" key="1">
    <source>
        <dbReference type="SAM" id="MobiDB-lite"/>
    </source>
</evidence>
<organism evidence="2 3">
    <name type="scientific">Araneus ventricosus</name>
    <name type="common">Orbweaver spider</name>
    <name type="synonym">Epeira ventricosa</name>
    <dbReference type="NCBI Taxonomy" id="182803"/>
    <lineage>
        <taxon>Eukaryota</taxon>
        <taxon>Metazoa</taxon>
        <taxon>Ecdysozoa</taxon>
        <taxon>Arthropoda</taxon>
        <taxon>Chelicerata</taxon>
        <taxon>Arachnida</taxon>
        <taxon>Araneae</taxon>
        <taxon>Araneomorphae</taxon>
        <taxon>Entelegynae</taxon>
        <taxon>Araneoidea</taxon>
        <taxon>Araneidae</taxon>
        <taxon>Araneus</taxon>
    </lineage>
</organism>
<reference evidence="2 3" key="1">
    <citation type="journal article" date="2019" name="Sci. Rep.">
        <title>Orb-weaving spider Araneus ventricosus genome elucidates the spidroin gene catalogue.</title>
        <authorList>
            <person name="Kono N."/>
            <person name="Nakamura H."/>
            <person name="Ohtoshi R."/>
            <person name="Moran D.A.P."/>
            <person name="Shinohara A."/>
            <person name="Yoshida Y."/>
            <person name="Fujiwara M."/>
            <person name="Mori M."/>
            <person name="Tomita M."/>
            <person name="Arakawa K."/>
        </authorList>
    </citation>
    <scope>NUCLEOTIDE SEQUENCE [LARGE SCALE GENOMIC DNA]</scope>
</reference>
<dbReference type="AlphaFoldDB" id="A0A4Y2UDC6"/>
<dbReference type="Proteomes" id="UP000499080">
    <property type="component" value="Unassembled WGS sequence"/>
</dbReference>
<proteinExistence type="predicted"/>
<comment type="caution">
    <text evidence="2">The sequence shown here is derived from an EMBL/GenBank/DDBJ whole genome shotgun (WGS) entry which is preliminary data.</text>
</comment>
<name>A0A4Y2UDC6_ARAVE</name>
<evidence type="ECO:0000313" key="3">
    <source>
        <dbReference type="Proteomes" id="UP000499080"/>
    </source>
</evidence>
<keyword evidence="3" id="KW-1185">Reference proteome</keyword>
<accession>A0A4Y2UDC6</accession>
<sequence>MTTPELAPPLQTSAPHRREDLWSPTYDLTCNRSQYTTDRQWNRVSNLEPSDGSSMESAFEPGAFRFQGRDLITRPPRLSIFYIITN</sequence>
<evidence type="ECO:0000313" key="2">
    <source>
        <dbReference type="EMBL" id="GBO09547.1"/>
    </source>
</evidence>